<sequence>MTTTSSATRPSGHTSAGTLDLLRAGYRFMDEARARWGDPAARAAPVRILGRRALLIRGTDAVRFFYDTTRFRRRGAMPWFIKAPLFGAGAVHGLDDETHRHRKQGFFLTATTPDRVDALVDVVDRGWSRALHDALDSTRRINVYRTAIDVYGLALLRWAGVTGTDDELVARARRLAGIVDGFGVPALPWLRAMAYRRDCDAWFTEQIDRVRSAPDWPECERHNPADLSIVELAAAHRDEHGQLLDAGTAAVELQNVVRPTIAVCRFAAFAALALAEHPELVGRVRAETAERGTTVGGPLARAVAHEVRRVYPFVPMLPAKARCPLHFGGHRIRRGQRVLIDILGTNNDPAEWDRPDVFDPDRFVGVAAGEIENFVPQGGGTRDRGHRCPGEGITVNLLAVTVAQLAQHDWTMNSRGHRFPTGRMPTRPVGGPTLRLVR</sequence>
<name>A0A1R1LP45_9MICC</name>
<gene>
    <name evidence="10" type="ORF">BKD30_01065</name>
</gene>
<dbReference type="EMBL" id="MRDE01000006">
    <property type="protein sequence ID" value="OMH29310.1"/>
    <property type="molecule type" value="Genomic_DNA"/>
</dbReference>
<feature type="binding site" description="axial binding residue" evidence="8">
    <location>
        <position position="388"/>
    </location>
    <ligand>
        <name>heme</name>
        <dbReference type="ChEBI" id="CHEBI:30413"/>
    </ligand>
    <ligandPart>
        <name>Fe</name>
        <dbReference type="ChEBI" id="CHEBI:18248"/>
    </ligandPart>
</feature>
<evidence type="ECO:0000256" key="7">
    <source>
        <dbReference type="ARBA" id="ARBA00023033"/>
    </source>
</evidence>
<dbReference type="InterPro" id="IPR001128">
    <property type="entry name" value="Cyt_P450"/>
</dbReference>
<dbReference type="Pfam" id="PF00067">
    <property type="entry name" value="p450"/>
    <property type="match status" value="1"/>
</dbReference>
<evidence type="ECO:0000256" key="9">
    <source>
        <dbReference type="SAM" id="MobiDB-lite"/>
    </source>
</evidence>
<dbReference type="InterPro" id="IPR002401">
    <property type="entry name" value="Cyt_P450_E_grp-I"/>
</dbReference>
<dbReference type="PANTHER" id="PTHR24286">
    <property type="entry name" value="CYTOCHROME P450 26"/>
    <property type="match status" value="1"/>
</dbReference>
<dbReference type="GO" id="GO:0005506">
    <property type="term" value="F:iron ion binding"/>
    <property type="evidence" value="ECO:0007669"/>
    <property type="project" value="InterPro"/>
</dbReference>
<proteinExistence type="inferred from homology"/>
<comment type="caution">
    <text evidence="10">The sequence shown here is derived from an EMBL/GenBank/DDBJ whole genome shotgun (WGS) entry which is preliminary data.</text>
</comment>
<evidence type="ECO:0000256" key="4">
    <source>
        <dbReference type="ARBA" id="ARBA00022723"/>
    </source>
</evidence>
<evidence type="ECO:0008006" key="12">
    <source>
        <dbReference type="Google" id="ProtNLM"/>
    </source>
</evidence>
<dbReference type="Gene3D" id="1.10.630.10">
    <property type="entry name" value="Cytochrome P450"/>
    <property type="match status" value="1"/>
</dbReference>
<dbReference type="InterPro" id="IPR036396">
    <property type="entry name" value="Cyt_P450_sf"/>
</dbReference>
<dbReference type="SMR" id="A0A1R1LP45"/>
<feature type="region of interest" description="Disordered" evidence="9">
    <location>
        <begin position="413"/>
        <end position="438"/>
    </location>
</feature>
<dbReference type="GO" id="GO:0004497">
    <property type="term" value="F:monooxygenase activity"/>
    <property type="evidence" value="ECO:0007669"/>
    <property type="project" value="UniProtKB-KW"/>
</dbReference>
<evidence type="ECO:0000313" key="11">
    <source>
        <dbReference type="Proteomes" id="UP000187085"/>
    </source>
</evidence>
<evidence type="ECO:0000256" key="6">
    <source>
        <dbReference type="ARBA" id="ARBA00023004"/>
    </source>
</evidence>
<comment type="similarity">
    <text evidence="2">Belongs to the cytochrome P450 family.</text>
</comment>
<protein>
    <recommendedName>
        <fullName evidence="12">Cytochrome</fullName>
    </recommendedName>
</protein>
<evidence type="ECO:0000313" key="10">
    <source>
        <dbReference type="EMBL" id="OMH29310.1"/>
    </source>
</evidence>
<dbReference type="OrthoDB" id="9764248at2"/>
<dbReference type="STRING" id="554083.BKD30_01065"/>
<evidence type="ECO:0000256" key="1">
    <source>
        <dbReference type="ARBA" id="ARBA00001971"/>
    </source>
</evidence>
<evidence type="ECO:0000256" key="5">
    <source>
        <dbReference type="ARBA" id="ARBA00023002"/>
    </source>
</evidence>
<dbReference type="SUPFAM" id="SSF48264">
    <property type="entry name" value="Cytochrome P450"/>
    <property type="match status" value="1"/>
</dbReference>
<dbReference type="GO" id="GO:0020037">
    <property type="term" value="F:heme binding"/>
    <property type="evidence" value="ECO:0007669"/>
    <property type="project" value="InterPro"/>
</dbReference>
<comment type="cofactor">
    <cofactor evidence="1 8">
        <name>heme</name>
        <dbReference type="ChEBI" id="CHEBI:30413"/>
    </cofactor>
</comment>
<dbReference type="AlphaFoldDB" id="A0A1R1LP45"/>
<keyword evidence="4 8" id="KW-0479">Metal-binding</keyword>
<dbReference type="GO" id="GO:0016705">
    <property type="term" value="F:oxidoreductase activity, acting on paired donors, with incorporation or reduction of molecular oxygen"/>
    <property type="evidence" value="ECO:0007669"/>
    <property type="project" value="InterPro"/>
</dbReference>
<dbReference type="RefSeq" id="WP_076700805.1">
    <property type="nucleotide sequence ID" value="NZ_MRDE01000006.1"/>
</dbReference>
<organism evidence="10 11">
    <name type="scientific">Tersicoccus phoenicis</name>
    <dbReference type="NCBI Taxonomy" id="554083"/>
    <lineage>
        <taxon>Bacteria</taxon>
        <taxon>Bacillati</taxon>
        <taxon>Actinomycetota</taxon>
        <taxon>Actinomycetes</taxon>
        <taxon>Micrococcales</taxon>
        <taxon>Micrococcaceae</taxon>
        <taxon>Tersicoccus</taxon>
    </lineage>
</organism>
<evidence type="ECO:0000256" key="8">
    <source>
        <dbReference type="PIRSR" id="PIRSR602401-1"/>
    </source>
</evidence>
<dbReference type="Proteomes" id="UP000187085">
    <property type="component" value="Unassembled WGS sequence"/>
</dbReference>
<dbReference type="GO" id="GO:0016125">
    <property type="term" value="P:sterol metabolic process"/>
    <property type="evidence" value="ECO:0007669"/>
    <property type="project" value="TreeGrafter"/>
</dbReference>
<keyword evidence="6 8" id="KW-0408">Iron</keyword>
<keyword evidence="3 8" id="KW-0349">Heme</keyword>
<dbReference type="PRINTS" id="PR00463">
    <property type="entry name" value="EP450I"/>
</dbReference>
<dbReference type="PANTHER" id="PTHR24286:SF24">
    <property type="entry name" value="LANOSTEROL 14-ALPHA DEMETHYLASE"/>
    <property type="match status" value="1"/>
</dbReference>
<evidence type="ECO:0000256" key="2">
    <source>
        <dbReference type="ARBA" id="ARBA00010617"/>
    </source>
</evidence>
<keyword evidence="7" id="KW-0503">Monooxygenase</keyword>
<accession>A0A1R1LP45</accession>
<keyword evidence="11" id="KW-1185">Reference proteome</keyword>
<keyword evidence="5" id="KW-0560">Oxidoreductase</keyword>
<reference evidence="10 11" key="1">
    <citation type="submission" date="2016-12" db="EMBL/GenBank/DDBJ databases">
        <title>Draft genome of Tersicoccus phoenicis 1P05MA.</title>
        <authorList>
            <person name="Nakajima Y."/>
            <person name="Yoshizawa S."/>
            <person name="Nakamura K."/>
            <person name="Ogura Y."/>
            <person name="Hayashi T."/>
            <person name="Kogure K."/>
        </authorList>
    </citation>
    <scope>NUCLEOTIDE SEQUENCE [LARGE SCALE GENOMIC DNA]</scope>
    <source>
        <strain evidence="10 11">1p05MA</strain>
    </source>
</reference>
<evidence type="ECO:0000256" key="3">
    <source>
        <dbReference type="ARBA" id="ARBA00022617"/>
    </source>
</evidence>